<dbReference type="SUPFAM" id="SSF57667">
    <property type="entry name" value="beta-beta-alpha zinc fingers"/>
    <property type="match status" value="2"/>
</dbReference>
<dbReference type="KEGG" id="loa:LOAG_10019"/>
<dbReference type="FunFam" id="3.30.160.60:FF:000646">
    <property type="entry name" value="Myeloid zinc finger 1"/>
    <property type="match status" value="1"/>
</dbReference>
<evidence type="ECO:0000256" key="1">
    <source>
        <dbReference type="ARBA" id="ARBA00004123"/>
    </source>
</evidence>
<evidence type="ECO:0000256" key="8">
    <source>
        <dbReference type="ARBA" id="ARBA00023163"/>
    </source>
</evidence>
<evidence type="ECO:0000256" key="6">
    <source>
        <dbReference type="ARBA" id="ARBA00023015"/>
    </source>
</evidence>
<dbReference type="PROSITE" id="PS00028">
    <property type="entry name" value="ZINC_FINGER_C2H2_1"/>
    <property type="match status" value="1"/>
</dbReference>
<protein>
    <submittedName>
        <fullName evidence="12 14">Gastrula zinc finger protein XlCGF71.1</fullName>
    </submittedName>
</protein>
<evidence type="ECO:0000256" key="4">
    <source>
        <dbReference type="ARBA" id="ARBA00022771"/>
    </source>
</evidence>
<dbReference type="Proteomes" id="UP000095285">
    <property type="component" value="Unassembled WGS sequence"/>
</dbReference>
<feature type="domain" description="C2H2-type" evidence="11">
    <location>
        <begin position="109"/>
        <end position="136"/>
    </location>
</feature>
<evidence type="ECO:0000256" key="7">
    <source>
        <dbReference type="ARBA" id="ARBA00023125"/>
    </source>
</evidence>
<dbReference type="WBParaSite" id="EN70_11303">
    <property type="protein sequence ID" value="EN70_11303"/>
    <property type="gene ID" value="EN70_11303"/>
</dbReference>
<evidence type="ECO:0000256" key="3">
    <source>
        <dbReference type="ARBA" id="ARBA00022737"/>
    </source>
</evidence>
<dbReference type="InterPro" id="IPR036236">
    <property type="entry name" value="Znf_C2H2_sf"/>
</dbReference>
<dbReference type="GO" id="GO:0000977">
    <property type="term" value="F:RNA polymerase II transcription regulatory region sequence-specific DNA binding"/>
    <property type="evidence" value="ECO:0007669"/>
    <property type="project" value="TreeGrafter"/>
</dbReference>
<dbReference type="CTD" id="9947458"/>
<keyword evidence="6" id="KW-0805">Transcription regulation</keyword>
<evidence type="ECO:0000256" key="2">
    <source>
        <dbReference type="ARBA" id="ARBA00022723"/>
    </source>
</evidence>
<dbReference type="EMBL" id="JH712307">
    <property type="protein sequence ID" value="EFO18478.1"/>
    <property type="molecule type" value="Genomic_DNA"/>
</dbReference>
<keyword evidence="13" id="KW-1185">Reference proteome</keyword>
<comment type="subcellular location">
    <subcellularLocation>
        <location evidence="1">Nucleus</location>
    </subcellularLocation>
</comment>
<dbReference type="PROSITE" id="PS50157">
    <property type="entry name" value="ZINC_FINGER_C2H2_2"/>
    <property type="match status" value="2"/>
</dbReference>
<evidence type="ECO:0000259" key="11">
    <source>
        <dbReference type="PROSITE" id="PS50157"/>
    </source>
</evidence>
<keyword evidence="8" id="KW-0804">Transcription</keyword>
<gene>
    <name evidence="12 14" type="ORF">LOAG_10019</name>
</gene>
<evidence type="ECO:0000313" key="14">
    <source>
        <dbReference type="WBParaSite" id="EN70_11303"/>
    </source>
</evidence>
<evidence type="ECO:0000256" key="5">
    <source>
        <dbReference type="ARBA" id="ARBA00022833"/>
    </source>
</evidence>
<reference evidence="12 13" key="1">
    <citation type="submission" date="2012-04" db="EMBL/GenBank/DDBJ databases">
        <title>The Genome Sequence of Loa loa.</title>
        <authorList>
            <consortium name="The Broad Institute Genome Sequencing Platform"/>
            <consortium name="Broad Institute Genome Sequencing Center for Infectious Disease"/>
            <person name="Nutman T.B."/>
            <person name="Fink D.L."/>
            <person name="Russ C."/>
            <person name="Young S."/>
            <person name="Zeng Q."/>
            <person name="Gargeya S."/>
            <person name="Alvarado L."/>
            <person name="Berlin A."/>
            <person name="Chapman S.B."/>
            <person name="Chen Z."/>
            <person name="Freedman E."/>
            <person name="Gellesch M."/>
            <person name="Goldberg J."/>
            <person name="Griggs A."/>
            <person name="Gujja S."/>
            <person name="Heilman E.R."/>
            <person name="Heiman D."/>
            <person name="Howarth C."/>
            <person name="Mehta T."/>
            <person name="Neiman D."/>
            <person name="Pearson M."/>
            <person name="Roberts A."/>
            <person name="Saif S."/>
            <person name="Shea T."/>
            <person name="Shenoy N."/>
            <person name="Sisk P."/>
            <person name="Stolte C."/>
            <person name="Sykes S."/>
            <person name="White J."/>
            <person name="Yandava C."/>
            <person name="Haas B."/>
            <person name="Henn M.R."/>
            <person name="Nusbaum C."/>
            <person name="Birren B."/>
        </authorList>
    </citation>
    <scope>NUCLEOTIDE SEQUENCE [LARGE SCALE GENOMIC DNA]</scope>
</reference>
<keyword evidence="7" id="KW-0238">DNA-binding</keyword>
<dbReference type="GO" id="GO:0005634">
    <property type="term" value="C:nucleus"/>
    <property type="evidence" value="ECO:0007669"/>
    <property type="project" value="UniProtKB-SubCell"/>
</dbReference>
<dbReference type="InParanoid" id="A0A1I7V9D5"/>
<dbReference type="PANTHER" id="PTHR24381:SF445">
    <property type="entry name" value="GASTRULA ZINC FINGER PROTEIN XLCGF28.1-LIKE-RELATED"/>
    <property type="match status" value="1"/>
</dbReference>
<dbReference type="OrthoDB" id="9439903at2759"/>
<dbReference type="RefSeq" id="XP_003145594.1">
    <property type="nucleotide sequence ID" value="XM_003145546.1"/>
</dbReference>
<evidence type="ECO:0000256" key="10">
    <source>
        <dbReference type="PROSITE-ProRule" id="PRU00042"/>
    </source>
</evidence>
<organism evidence="13 14">
    <name type="scientific">Loa loa</name>
    <name type="common">Eye worm</name>
    <name type="synonym">Filaria loa</name>
    <dbReference type="NCBI Taxonomy" id="7209"/>
    <lineage>
        <taxon>Eukaryota</taxon>
        <taxon>Metazoa</taxon>
        <taxon>Ecdysozoa</taxon>
        <taxon>Nematoda</taxon>
        <taxon>Chromadorea</taxon>
        <taxon>Rhabditida</taxon>
        <taxon>Spirurina</taxon>
        <taxon>Spiruromorpha</taxon>
        <taxon>Filarioidea</taxon>
        <taxon>Onchocercidae</taxon>
        <taxon>Loa</taxon>
    </lineage>
</organism>
<keyword evidence="5" id="KW-0862">Zinc</keyword>
<dbReference type="PANTHER" id="PTHR24381">
    <property type="entry name" value="ZINC FINGER PROTEIN"/>
    <property type="match status" value="1"/>
</dbReference>
<dbReference type="SMART" id="SM00355">
    <property type="entry name" value="ZnF_C2H2"/>
    <property type="match status" value="2"/>
</dbReference>
<dbReference type="eggNOG" id="KOG1721">
    <property type="taxonomic scope" value="Eukaryota"/>
</dbReference>
<dbReference type="STRING" id="7209.A0A1I7V9D5"/>
<keyword evidence="2" id="KW-0479">Metal-binding</keyword>
<keyword evidence="3" id="KW-0677">Repeat</keyword>
<feature type="domain" description="C2H2-type" evidence="11">
    <location>
        <begin position="81"/>
        <end position="108"/>
    </location>
</feature>
<keyword evidence="4 10" id="KW-0863">Zinc-finger</keyword>
<sequence>MDQNEHPQWKNIQLTQVISRTNAKYAGRCQNETPNIQTFKRTHPEHATHTGEKRFKCEISKKDFVAPPSTHMTSHNRKKPFFYLECKTNSTYTSNLHRHMRIHTDEKPFSCPKCNRSFTHECNLLTHMRIHIGEEPFSCSKRGMNFTDQLSRLRHHIDEKPCTLFSV</sequence>
<name>A0A1I7V9D5_LOALO</name>
<evidence type="ECO:0000256" key="9">
    <source>
        <dbReference type="ARBA" id="ARBA00023242"/>
    </source>
</evidence>
<dbReference type="GO" id="GO:0008270">
    <property type="term" value="F:zinc ion binding"/>
    <property type="evidence" value="ECO:0007669"/>
    <property type="project" value="UniProtKB-KW"/>
</dbReference>
<accession>A0A1I7V9D5</accession>
<evidence type="ECO:0000313" key="12">
    <source>
        <dbReference type="EMBL" id="EFO18478.1"/>
    </source>
</evidence>
<accession>A0A1S0TQR0</accession>
<dbReference type="GO" id="GO:0000981">
    <property type="term" value="F:DNA-binding transcription factor activity, RNA polymerase II-specific"/>
    <property type="evidence" value="ECO:0007669"/>
    <property type="project" value="TreeGrafter"/>
</dbReference>
<keyword evidence="9" id="KW-0539">Nucleus</keyword>
<dbReference type="InterPro" id="IPR013087">
    <property type="entry name" value="Znf_C2H2_type"/>
</dbReference>
<proteinExistence type="predicted"/>
<reference evidence="14" key="2">
    <citation type="submission" date="2016-11" db="UniProtKB">
        <authorList>
            <consortium name="WormBaseParasite"/>
        </authorList>
    </citation>
    <scope>IDENTIFICATION</scope>
</reference>
<dbReference type="AlphaFoldDB" id="A0A1I7V9D5"/>
<evidence type="ECO:0000313" key="13">
    <source>
        <dbReference type="Proteomes" id="UP000095285"/>
    </source>
</evidence>
<dbReference type="Gene3D" id="3.30.160.60">
    <property type="entry name" value="Classic Zinc Finger"/>
    <property type="match status" value="3"/>
</dbReference>
<dbReference type="GeneID" id="9947458"/>